<dbReference type="Pfam" id="PF00150">
    <property type="entry name" value="Cellulase"/>
    <property type="match status" value="1"/>
</dbReference>
<protein>
    <submittedName>
        <fullName evidence="5">Glycoside hydrolase family 5 protein</fullName>
    </submittedName>
</protein>
<keyword evidence="2 3" id="KW-0326">Glycosidase</keyword>
<feature type="domain" description="Glycoside hydrolase family 5" evidence="4">
    <location>
        <begin position="143"/>
        <end position="386"/>
    </location>
</feature>
<evidence type="ECO:0000313" key="6">
    <source>
        <dbReference type="Proteomes" id="UP000663935"/>
    </source>
</evidence>
<dbReference type="Proteomes" id="UP000663935">
    <property type="component" value="Chromosome"/>
</dbReference>
<dbReference type="PANTHER" id="PTHR34142:SF1">
    <property type="entry name" value="GLYCOSIDE HYDROLASE FAMILY 5 DOMAIN-CONTAINING PROTEIN"/>
    <property type="match status" value="1"/>
</dbReference>
<dbReference type="Gene3D" id="3.20.20.80">
    <property type="entry name" value="Glycosidases"/>
    <property type="match status" value="1"/>
</dbReference>
<gene>
    <name evidence="5" type="ORF">JL193_04210</name>
</gene>
<dbReference type="SUPFAM" id="SSF51445">
    <property type="entry name" value="(Trans)glycosidases"/>
    <property type="match status" value="1"/>
</dbReference>
<evidence type="ECO:0000259" key="4">
    <source>
        <dbReference type="Pfam" id="PF00150"/>
    </source>
</evidence>
<accession>A0ABX7SW65</accession>
<dbReference type="EMBL" id="CP071795">
    <property type="protein sequence ID" value="QTD38500.1"/>
    <property type="molecule type" value="Genomic_DNA"/>
</dbReference>
<dbReference type="InterPro" id="IPR017853">
    <property type="entry name" value="GH"/>
</dbReference>
<dbReference type="RefSeq" id="WP_207972630.1">
    <property type="nucleotide sequence ID" value="NZ_CP071795.1"/>
</dbReference>
<dbReference type="InterPro" id="IPR018087">
    <property type="entry name" value="Glyco_hydro_5_CS"/>
</dbReference>
<dbReference type="GO" id="GO:0016787">
    <property type="term" value="F:hydrolase activity"/>
    <property type="evidence" value="ECO:0007669"/>
    <property type="project" value="UniProtKB-KW"/>
</dbReference>
<evidence type="ECO:0000313" key="5">
    <source>
        <dbReference type="EMBL" id="QTD38500.1"/>
    </source>
</evidence>
<reference evidence="5 6" key="1">
    <citation type="submission" date="2021-03" db="EMBL/GenBank/DDBJ databases">
        <title>Complete genome of Polaribacter_sp.G4M1.</title>
        <authorList>
            <person name="Jeong S.W."/>
            <person name="Bae J.W."/>
        </authorList>
    </citation>
    <scope>NUCLEOTIDE SEQUENCE [LARGE SCALE GENOMIC DNA]</scope>
    <source>
        <strain evidence="5 6">G4M1</strain>
    </source>
</reference>
<comment type="similarity">
    <text evidence="3">Belongs to the glycosyl hydrolase 5 (cellulase A) family.</text>
</comment>
<dbReference type="PROSITE" id="PS51257">
    <property type="entry name" value="PROKAR_LIPOPROTEIN"/>
    <property type="match status" value="1"/>
</dbReference>
<keyword evidence="1 3" id="KW-0378">Hydrolase</keyword>
<sequence length="424" mass="48036">MKYKKIAIIGWIFVALLSGCAKDAIIEDIENKSNQSNLLTLSIEYKNSIFDCEILNNSIILKRALPYGANEVAIHSITTSPGAISNKKKGEKLLVNNQPIPLVITAENKASNQQYTLNLRTKKYASIVQENGLLQVNGNKIVNKNSIPISLAGNSFFWTNNNWNGFRFYNASVVSWLKLDWSAKIVRAAMGVEDAGGYLEDKTSNKARVKRIVDAAIKEGIYVIIDWHSHHAEDNVDEAILFFKEMAELYGQYNNIIYEIYNEPLDVSWENTIKPYATSVISAIRAIDSDNLIVVGTPEWSQRVDLAAENPITGFNNIAYTLHFYSVNHKQWLRDRAKKALDKGIALFVTEWGALGYTQEDPETEKWMTWCKENSISHCNWAVNNKKEEWSIIKEGASESGSWKDNNLTDAGWLTRSIIRNWND</sequence>
<keyword evidence="6" id="KW-1185">Reference proteome</keyword>
<proteinExistence type="inferred from homology"/>
<dbReference type="InterPro" id="IPR001547">
    <property type="entry name" value="Glyco_hydro_5"/>
</dbReference>
<evidence type="ECO:0000256" key="3">
    <source>
        <dbReference type="RuleBase" id="RU361153"/>
    </source>
</evidence>
<organism evidence="5 6">
    <name type="scientific">Polaribacter batillariae</name>
    <dbReference type="NCBI Taxonomy" id="2808900"/>
    <lineage>
        <taxon>Bacteria</taxon>
        <taxon>Pseudomonadati</taxon>
        <taxon>Bacteroidota</taxon>
        <taxon>Flavobacteriia</taxon>
        <taxon>Flavobacteriales</taxon>
        <taxon>Flavobacteriaceae</taxon>
    </lineage>
</organism>
<dbReference type="PANTHER" id="PTHR34142">
    <property type="entry name" value="ENDO-BETA-1,4-GLUCANASE A"/>
    <property type="match status" value="1"/>
</dbReference>
<evidence type="ECO:0000256" key="2">
    <source>
        <dbReference type="ARBA" id="ARBA00023295"/>
    </source>
</evidence>
<dbReference type="PROSITE" id="PS00659">
    <property type="entry name" value="GLYCOSYL_HYDROL_F5"/>
    <property type="match status" value="1"/>
</dbReference>
<name>A0ABX7SW65_9FLAO</name>
<evidence type="ECO:0000256" key="1">
    <source>
        <dbReference type="ARBA" id="ARBA00022801"/>
    </source>
</evidence>